<dbReference type="OrthoDB" id="9815841at2"/>
<reference evidence="2 3" key="1">
    <citation type="submission" date="2012-05" db="EMBL/GenBank/DDBJ databases">
        <authorList>
            <person name="Weinstock G."/>
            <person name="Sodergren E."/>
            <person name="Lobos E.A."/>
            <person name="Fulton L."/>
            <person name="Fulton R."/>
            <person name="Courtney L."/>
            <person name="Fronick C."/>
            <person name="O'Laughlin M."/>
            <person name="Godfrey J."/>
            <person name="Wilson R.M."/>
            <person name="Miner T."/>
            <person name="Farmer C."/>
            <person name="Delehaunty K."/>
            <person name="Cordes M."/>
            <person name="Minx P."/>
            <person name="Tomlinson C."/>
            <person name="Chen J."/>
            <person name="Wollam A."/>
            <person name="Pepin K.H."/>
            <person name="Bhonagiri V."/>
            <person name="Zhang X."/>
            <person name="Suruliraj S."/>
            <person name="Warren W."/>
            <person name="Mitreva M."/>
            <person name="Mardis E.R."/>
            <person name="Wilson R.K."/>
        </authorList>
    </citation>
    <scope>NUCLEOTIDE SEQUENCE [LARGE SCALE GENOMIC DNA]</scope>
    <source>
        <strain evidence="2 3">DSM 1785</strain>
    </source>
</reference>
<sequence length="648" mass="69898">MKKKKIITMILAATIASNSIAPIWAFADTNNLNKVNTDKEEVIYINLNNDGTVEGAYAVNIFDNENVVDYGDYVSIRNMNTVDELEYNDGQVTGTNSADKLYYEGVLENIEIPWNIELKYYLDGKEVTSNEIAGKSGALEIKLDISENKKCDSSFFENYALQTTLLLDSDKCKNIKTDGATIANVGSDKQLSYIILAGKGAEISIKADVEDFEMDSIAINGVKLNLNVDVDNKELMDNITELQNAISEVNSGASLLSDGTVTLKDGAGELNNGITSLDSEINSLNTGITQVEDALKTLNSKSESLVSGSSEVSNALNQISDALNDVNVSSENISALVEASSSIQGGIDSLVQGIADLQASANYEAYKNLMLSNGADIDLLQNSNASTSEALKNQIAMLQANKEQLLAAGVEAADQQIITIDTQIELFTQLITLLQGNNAVMYGTESYLNSISNGTSNLLNGATELQVKYAEFNKAIENLTTTLNGLVYNMSTLSSAINTLVTEYSALDQGINDYTNGVQALLNGYSQVVNGATTLVNGTSELKSGAETLVSGTETLADKTTELSEGTTELNNQTSDLDTQVTDKINNMVDELSGNSDEVISFVSNKNTNVKSVQFVIKTPEIQKEEVEYTETAEESLTLWEKILNLFK</sequence>
<dbReference type="RefSeq" id="WP_005209726.1">
    <property type="nucleotide sequence ID" value="NZ_KB291598.1"/>
</dbReference>
<dbReference type="Gene3D" id="1.10.287.950">
    <property type="entry name" value="Methyl-accepting chemotaxis protein"/>
    <property type="match status" value="2"/>
</dbReference>
<dbReference type="HOGENOM" id="CLU_018675_0_0_9"/>
<protein>
    <recommendedName>
        <fullName evidence="4">Methyl-accepting chemotaxis protein signaling domain protein</fullName>
    </recommendedName>
</protein>
<accession>L1QPM3</accession>
<organism evidence="2 3">
    <name type="scientific">Clostridium celatum DSM 1785</name>
    <dbReference type="NCBI Taxonomy" id="545697"/>
    <lineage>
        <taxon>Bacteria</taxon>
        <taxon>Bacillati</taxon>
        <taxon>Bacillota</taxon>
        <taxon>Clostridia</taxon>
        <taxon>Eubacteriales</taxon>
        <taxon>Clostridiaceae</taxon>
        <taxon>Clostridium</taxon>
    </lineage>
</organism>
<dbReference type="eggNOG" id="COG1511">
    <property type="taxonomic scope" value="Bacteria"/>
</dbReference>
<comment type="caution">
    <text evidence="2">The sequence shown here is derived from an EMBL/GenBank/DDBJ whole genome shotgun (WGS) entry which is preliminary data.</text>
</comment>
<dbReference type="NCBIfam" id="TIGR03057">
    <property type="entry name" value="xxxLxxG_by_4"/>
    <property type="match status" value="2"/>
</dbReference>
<keyword evidence="1" id="KW-0732">Signal</keyword>
<evidence type="ECO:0000313" key="3">
    <source>
        <dbReference type="Proteomes" id="UP000010420"/>
    </source>
</evidence>
<feature type="signal peptide" evidence="1">
    <location>
        <begin position="1"/>
        <end position="27"/>
    </location>
</feature>
<evidence type="ECO:0000313" key="2">
    <source>
        <dbReference type="EMBL" id="EKY29650.1"/>
    </source>
</evidence>
<dbReference type="InterPro" id="IPR023908">
    <property type="entry name" value="xxxLxxG_rpt"/>
</dbReference>
<evidence type="ECO:0000256" key="1">
    <source>
        <dbReference type="SAM" id="SignalP"/>
    </source>
</evidence>
<keyword evidence="3" id="KW-1185">Reference proteome</keyword>
<dbReference type="EMBL" id="AMEZ01000003">
    <property type="protein sequence ID" value="EKY29650.1"/>
    <property type="molecule type" value="Genomic_DNA"/>
</dbReference>
<dbReference type="AlphaFoldDB" id="L1QPM3"/>
<dbReference type="STRING" id="545697.HMPREF0216_00058"/>
<evidence type="ECO:0008006" key="4">
    <source>
        <dbReference type="Google" id="ProtNLM"/>
    </source>
</evidence>
<feature type="chain" id="PRO_5003957119" description="Methyl-accepting chemotaxis protein signaling domain protein" evidence="1">
    <location>
        <begin position="28"/>
        <end position="648"/>
    </location>
</feature>
<name>L1QPM3_9CLOT</name>
<dbReference type="PATRIC" id="fig|545697.3.peg.59"/>
<dbReference type="Proteomes" id="UP000010420">
    <property type="component" value="Unassembled WGS sequence"/>
</dbReference>
<proteinExistence type="predicted"/>
<gene>
    <name evidence="2" type="ORF">HMPREF0216_00058</name>
</gene>